<dbReference type="KEGG" id="ppp:112281490"/>
<dbReference type="OrthoDB" id="21625at2759"/>
<dbReference type="SMART" id="SM01273">
    <property type="entry name" value="Mago-bind"/>
    <property type="match status" value="1"/>
</dbReference>
<evidence type="ECO:0000313" key="4">
    <source>
        <dbReference type="EnsemblPlants" id="Pp3c4_27250V3.1"/>
    </source>
</evidence>
<accession>A0A2K1KQ39</accession>
<dbReference type="AlphaFoldDB" id="A0A2K1KQ39"/>
<dbReference type="InterPro" id="IPR015362">
    <property type="entry name" value="WIBG_mago-bd"/>
</dbReference>
<dbReference type="FunCoup" id="A0A2K1KQ39">
    <property type="interactions" value="2486"/>
</dbReference>
<dbReference type="STRING" id="3218.A0A2K1KQ39"/>
<evidence type="ECO:0000256" key="1">
    <source>
        <dbReference type="SAM" id="MobiDB-lite"/>
    </source>
</evidence>
<sequence>MADKDVATDRVIAPTRRPDGSLRKEIRIRAGYTPQDEVAIYQPKGAQLRKGLDVPPGYDPTSVAKPKTKAAKKNEKRKEKKQQTVNAPSSQESPASDGVSNISDHLSTLKVSTTGEGQQLNPSEQADSANVTLDKRIRALKKKIRLMELKETSSPGTSLSSEQTEKLEAWRLELQGLEASLASE</sequence>
<dbReference type="EMBL" id="ABEU02000004">
    <property type="protein sequence ID" value="PNR55904.1"/>
    <property type="molecule type" value="Genomic_DNA"/>
</dbReference>
<organism evidence="3">
    <name type="scientific">Physcomitrium patens</name>
    <name type="common">Spreading-leaved earth moss</name>
    <name type="synonym">Physcomitrella patens</name>
    <dbReference type="NCBI Taxonomy" id="3218"/>
    <lineage>
        <taxon>Eukaryota</taxon>
        <taxon>Viridiplantae</taxon>
        <taxon>Streptophyta</taxon>
        <taxon>Embryophyta</taxon>
        <taxon>Bryophyta</taxon>
        <taxon>Bryophytina</taxon>
        <taxon>Bryopsida</taxon>
        <taxon>Funariidae</taxon>
        <taxon>Funariales</taxon>
        <taxon>Funariaceae</taxon>
        <taxon>Physcomitrium</taxon>
    </lineage>
</organism>
<keyword evidence="5" id="KW-1185">Reference proteome</keyword>
<feature type="domain" description="WIBG Mago-binding" evidence="2">
    <location>
        <begin position="8"/>
        <end position="34"/>
    </location>
</feature>
<evidence type="ECO:0000313" key="5">
    <source>
        <dbReference type="Proteomes" id="UP000006727"/>
    </source>
</evidence>
<evidence type="ECO:0000259" key="2">
    <source>
        <dbReference type="SMART" id="SM01273"/>
    </source>
</evidence>
<dbReference type="Proteomes" id="UP000006727">
    <property type="component" value="Chromosome 4"/>
</dbReference>
<dbReference type="EnsemblPlants" id="Pp3c4_27250V3.2">
    <property type="protein sequence ID" value="Pp3c4_27250V3.2"/>
    <property type="gene ID" value="Pp3c4_27250"/>
</dbReference>
<feature type="compositionally biased region" description="Basic and acidic residues" evidence="1">
    <location>
        <begin position="16"/>
        <end position="28"/>
    </location>
</feature>
<reference evidence="3 5" key="2">
    <citation type="journal article" date="2018" name="Plant J.">
        <title>The Physcomitrella patens chromosome-scale assembly reveals moss genome structure and evolution.</title>
        <authorList>
            <person name="Lang D."/>
            <person name="Ullrich K.K."/>
            <person name="Murat F."/>
            <person name="Fuchs J."/>
            <person name="Jenkins J."/>
            <person name="Haas F.B."/>
            <person name="Piednoel M."/>
            <person name="Gundlach H."/>
            <person name="Van Bel M."/>
            <person name="Meyberg R."/>
            <person name="Vives C."/>
            <person name="Morata J."/>
            <person name="Symeonidi A."/>
            <person name="Hiss M."/>
            <person name="Muchero W."/>
            <person name="Kamisugi Y."/>
            <person name="Saleh O."/>
            <person name="Blanc G."/>
            <person name="Decker E.L."/>
            <person name="van Gessel N."/>
            <person name="Grimwood J."/>
            <person name="Hayes R.D."/>
            <person name="Graham S.W."/>
            <person name="Gunter L.E."/>
            <person name="McDaniel S.F."/>
            <person name="Hoernstein S.N.W."/>
            <person name="Larsson A."/>
            <person name="Li F.W."/>
            <person name="Perroud P.F."/>
            <person name="Phillips J."/>
            <person name="Ranjan P."/>
            <person name="Rokshar D.S."/>
            <person name="Rothfels C.J."/>
            <person name="Schneider L."/>
            <person name="Shu S."/>
            <person name="Stevenson D.W."/>
            <person name="Thummler F."/>
            <person name="Tillich M."/>
            <person name="Villarreal Aguilar J.C."/>
            <person name="Widiez T."/>
            <person name="Wong G.K."/>
            <person name="Wymore A."/>
            <person name="Zhang Y."/>
            <person name="Zimmer A.D."/>
            <person name="Quatrano R.S."/>
            <person name="Mayer K.F.X."/>
            <person name="Goodstein D."/>
            <person name="Casacuberta J.M."/>
            <person name="Vandepoele K."/>
            <person name="Reski R."/>
            <person name="Cuming A.C."/>
            <person name="Tuskan G.A."/>
            <person name="Maumus F."/>
            <person name="Salse J."/>
            <person name="Schmutz J."/>
            <person name="Rensing S.A."/>
        </authorList>
    </citation>
    <scope>NUCLEOTIDE SEQUENCE [LARGE SCALE GENOMIC DNA]</scope>
    <source>
        <strain evidence="4 5">cv. Gransden 2004</strain>
    </source>
</reference>
<dbReference type="EnsemblPlants" id="Pp3c4_27250V3.1">
    <property type="protein sequence ID" value="Pp3c4_27250V3.1"/>
    <property type="gene ID" value="Pp3c4_27250"/>
</dbReference>
<feature type="region of interest" description="Disordered" evidence="1">
    <location>
        <begin position="1"/>
        <end position="132"/>
    </location>
</feature>
<dbReference type="GO" id="GO:1903259">
    <property type="term" value="P:exon-exon junction complex disassembly"/>
    <property type="evidence" value="ECO:0000318"/>
    <property type="project" value="GO_Central"/>
</dbReference>
<reference evidence="4" key="3">
    <citation type="submission" date="2020-12" db="UniProtKB">
        <authorList>
            <consortium name="EnsemblPlants"/>
        </authorList>
    </citation>
    <scope>IDENTIFICATION</scope>
</reference>
<feature type="compositionally biased region" description="Polar residues" evidence="1">
    <location>
        <begin position="83"/>
        <end position="131"/>
    </location>
</feature>
<dbReference type="PANTHER" id="PTHR22959">
    <property type="entry name" value="PYM PROTEIN"/>
    <property type="match status" value="1"/>
</dbReference>
<dbReference type="SUPFAM" id="SSF101931">
    <property type="entry name" value="Pym (Within the bgcn gene intron protein, WIBG), N-terminal domain"/>
    <property type="match status" value="1"/>
</dbReference>
<dbReference type="GeneID" id="112281490"/>
<dbReference type="OMA" id="IPGCADS"/>
<dbReference type="RefSeq" id="XP_024373843.1">
    <property type="nucleotide sequence ID" value="XM_024518075.2"/>
</dbReference>
<reference evidence="3 5" key="1">
    <citation type="journal article" date="2008" name="Science">
        <title>The Physcomitrella genome reveals evolutionary insights into the conquest of land by plants.</title>
        <authorList>
            <person name="Rensing S."/>
            <person name="Lang D."/>
            <person name="Zimmer A."/>
            <person name="Terry A."/>
            <person name="Salamov A."/>
            <person name="Shapiro H."/>
            <person name="Nishiyama T."/>
            <person name="Perroud P.-F."/>
            <person name="Lindquist E."/>
            <person name="Kamisugi Y."/>
            <person name="Tanahashi T."/>
            <person name="Sakakibara K."/>
            <person name="Fujita T."/>
            <person name="Oishi K."/>
            <person name="Shin-I T."/>
            <person name="Kuroki Y."/>
            <person name="Toyoda A."/>
            <person name="Suzuki Y."/>
            <person name="Hashimoto A."/>
            <person name="Yamaguchi K."/>
            <person name="Sugano A."/>
            <person name="Kohara Y."/>
            <person name="Fujiyama A."/>
            <person name="Anterola A."/>
            <person name="Aoki S."/>
            <person name="Ashton N."/>
            <person name="Barbazuk W.B."/>
            <person name="Barker E."/>
            <person name="Bennetzen J."/>
            <person name="Bezanilla M."/>
            <person name="Blankenship R."/>
            <person name="Cho S.H."/>
            <person name="Dutcher S."/>
            <person name="Estelle M."/>
            <person name="Fawcett J.A."/>
            <person name="Gundlach H."/>
            <person name="Hanada K."/>
            <person name="Heyl A."/>
            <person name="Hicks K.A."/>
            <person name="Hugh J."/>
            <person name="Lohr M."/>
            <person name="Mayer K."/>
            <person name="Melkozernov A."/>
            <person name="Murata T."/>
            <person name="Nelson D."/>
            <person name="Pils B."/>
            <person name="Prigge M."/>
            <person name="Reiss B."/>
            <person name="Renner T."/>
            <person name="Rombauts S."/>
            <person name="Rushton P."/>
            <person name="Sanderfoot A."/>
            <person name="Schween G."/>
            <person name="Shiu S.-H."/>
            <person name="Stueber K."/>
            <person name="Theodoulou F.L."/>
            <person name="Tu H."/>
            <person name="Van de Peer Y."/>
            <person name="Verrier P.J."/>
            <person name="Waters E."/>
            <person name="Wood A."/>
            <person name="Yang L."/>
            <person name="Cove D."/>
            <person name="Cuming A."/>
            <person name="Hasebe M."/>
            <person name="Lucas S."/>
            <person name="Mishler D.B."/>
            <person name="Reski R."/>
            <person name="Grigoriev I."/>
            <person name="Quatrano R.S."/>
            <person name="Boore J.L."/>
        </authorList>
    </citation>
    <scope>NUCLEOTIDE SEQUENCE [LARGE SCALE GENOMIC DNA]</scope>
    <source>
        <strain evidence="4 5">cv. Gransden 2004</strain>
    </source>
</reference>
<dbReference type="InterPro" id="IPR039333">
    <property type="entry name" value="PYM1"/>
</dbReference>
<dbReference type="Gramene" id="Pp3c4_27250V3.2">
    <property type="protein sequence ID" value="Pp3c4_27250V3.2"/>
    <property type="gene ID" value="Pp3c4_27250"/>
</dbReference>
<proteinExistence type="predicted"/>
<dbReference type="GO" id="GO:0035145">
    <property type="term" value="C:exon-exon junction complex"/>
    <property type="evidence" value="ECO:0000318"/>
    <property type="project" value="GO_Central"/>
</dbReference>
<name>A0A2K1KQ39_PHYPA</name>
<gene>
    <name evidence="4" type="primary">LOC112281490</name>
    <name evidence="3" type="ORF">PHYPA_006801</name>
</gene>
<dbReference type="PaxDb" id="3218-PP1S115_59V6.1"/>
<evidence type="ECO:0000313" key="3">
    <source>
        <dbReference type="EMBL" id="PNR55904.1"/>
    </source>
</evidence>
<protein>
    <recommendedName>
        <fullName evidence="2">WIBG Mago-binding domain-containing protein</fullName>
    </recommendedName>
</protein>
<dbReference type="GO" id="GO:0005737">
    <property type="term" value="C:cytoplasm"/>
    <property type="evidence" value="ECO:0000318"/>
    <property type="project" value="GO_Central"/>
</dbReference>
<dbReference type="Pfam" id="PF09282">
    <property type="entry name" value="Mago-bind"/>
    <property type="match status" value="1"/>
</dbReference>
<dbReference type="Gramene" id="Pp3c4_27250V3.1">
    <property type="protein sequence ID" value="Pp3c4_27250V3.1"/>
    <property type="gene ID" value="Pp3c4_27250"/>
</dbReference>
<dbReference type="InterPro" id="IPR036348">
    <property type="entry name" value="WIBG_N_sf"/>
</dbReference>
<dbReference type="PANTHER" id="PTHR22959:SF0">
    <property type="entry name" value="PARTNER OF Y14 AND MAGO"/>
    <property type="match status" value="1"/>
</dbReference>
<dbReference type="GO" id="GO:0003723">
    <property type="term" value="F:RNA binding"/>
    <property type="evidence" value="ECO:0000318"/>
    <property type="project" value="GO_Central"/>
</dbReference>